<feature type="compositionally biased region" description="Polar residues" evidence="3">
    <location>
        <begin position="280"/>
        <end position="295"/>
    </location>
</feature>
<evidence type="ECO:0000259" key="5">
    <source>
        <dbReference type="PROSITE" id="PS51444"/>
    </source>
</evidence>
<dbReference type="SUPFAM" id="SSF101447">
    <property type="entry name" value="Formin homology 2 domain (FH2 domain)"/>
    <property type="match status" value="1"/>
</dbReference>
<feature type="transmembrane region" description="Helical" evidence="4">
    <location>
        <begin position="50"/>
        <end position="74"/>
    </location>
</feature>
<dbReference type="Pfam" id="PF02181">
    <property type="entry name" value="FH2"/>
    <property type="match status" value="1"/>
</dbReference>
<proteinExistence type="inferred from homology"/>
<dbReference type="InterPro" id="IPR027643">
    <property type="entry name" value="Formin-like_plant"/>
</dbReference>
<feature type="region of interest" description="Disordered" evidence="3">
    <location>
        <begin position="231"/>
        <end position="254"/>
    </location>
</feature>
<comment type="similarity">
    <text evidence="1">Belongs to the formin-like family. Class-I subfamily.</text>
</comment>
<protein>
    <recommendedName>
        <fullName evidence="2">Formin-like protein</fullName>
    </recommendedName>
</protein>
<name>A0A8T0GI14_CERPU</name>
<feature type="region of interest" description="Disordered" evidence="3">
    <location>
        <begin position="317"/>
        <end position="337"/>
    </location>
</feature>
<feature type="compositionally biased region" description="Low complexity" evidence="3">
    <location>
        <begin position="320"/>
        <end position="332"/>
    </location>
</feature>
<sequence length="1055" mass="114783">MSNSTLVAPAKAPVNVSAPVPSLAPAPFVTPASSPSGTLVVPKVPPSYNISWIGIVGILVAFLVLAVIALFCFWSRKRAFKRALKEQRELYAANDTSPTLKADWSDDEEAARRKTGQIKLADFEQALGTHFASKGFNGKGNVGNGDTTSRAGKILEQDIPMYTRDKHVVESFKEKHVGNLGIRNKNMSGGFNWNSLGDTVEDEVFYKGEGGSQMGVRYSSSDFDNLDIFSRVPLSPREQPKKRPEGESASLLGSFSRSHTIAVSPDEGKLSSKTGWTLRTLSLPPSRQKPSSETQDPPKDASVGLKVDVRVESLSKGIGSLSSQPNSLPSSPKHSYSPKFAYGNHTLAPWNQKPSRLSVQSNAVLHNPTFIVPPSTPPPPLPLPASLEETEEKTLIELRKAMKQAETKWSIENYCPSAPPPPLPVPFQSSTPAPSPPSTSPSASPKPKSAPPPPPPPPPPRPFPTLPCKRFPQPPSPPPPPTLPSRNSTPPPSPPPPSSPSELTPPPSSPHLSDNGSRKPTPPPTPPPSPPPPELPGSASRPKLTPLILPGRPDLGENAEAFRTEARPPRRSESKMRPLHWDKLKPESRTTMVWDKISNSMELDEEMIENLFGVTARAASENDGVKRSPFTPIAEKNEILDPRKAHNIAIQLRARGLSRVEVCDALLDGDGLGQEILEILVKMTPTDEEITKFQEYQGDPTLLGPADRFIRGILQIPSAFERLQAMHYRALYGEDLHHIQDTITTLEMACKELKGSRTFTKLLEAVLKTGNRLNTGTFRGDAKAFKLDTLLKLADVKGVDGKTTLLHFVIQEIIKAEGARAARMAGFHDPSTPTSSTISSVCTTPSGAGDSPSSPLSHFARTMETEFERCQDETSNSIDDFRRIGMDVVRGIPSELSHVRKAGSLDIQALRLAVSKLHTGLQEIKSTLEKLQVLDIKPETRTTTTYDLTDDVFREKMTHFIDDAETQVSGVQTDLELVLASVKDISVYFYGEADTAKSTQPLKVFLVMREFLVMLEQACKDVMKASGTAPTGSTSTTPPNSRPPSRPRSLVTASK</sequence>
<evidence type="ECO:0000256" key="3">
    <source>
        <dbReference type="SAM" id="MobiDB-lite"/>
    </source>
</evidence>
<feature type="region of interest" description="Disordered" evidence="3">
    <location>
        <begin position="1025"/>
        <end position="1055"/>
    </location>
</feature>
<dbReference type="Gene3D" id="1.20.58.2220">
    <property type="entry name" value="Formin, FH2 domain"/>
    <property type="match status" value="1"/>
</dbReference>
<feature type="region of interest" description="Disordered" evidence="3">
    <location>
        <begin position="412"/>
        <end position="577"/>
    </location>
</feature>
<dbReference type="PRINTS" id="PR01217">
    <property type="entry name" value="PRICHEXTENSN"/>
</dbReference>
<keyword evidence="4" id="KW-0812">Transmembrane</keyword>
<organism evidence="6 7">
    <name type="scientific">Ceratodon purpureus</name>
    <name type="common">Fire moss</name>
    <name type="synonym">Dicranum purpureum</name>
    <dbReference type="NCBI Taxonomy" id="3225"/>
    <lineage>
        <taxon>Eukaryota</taxon>
        <taxon>Viridiplantae</taxon>
        <taxon>Streptophyta</taxon>
        <taxon>Embryophyta</taxon>
        <taxon>Bryophyta</taxon>
        <taxon>Bryophytina</taxon>
        <taxon>Bryopsida</taxon>
        <taxon>Dicranidae</taxon>
        <taxon>Pseudoditrichales</taxon>
        <taxon>Ditrichaceae</taxon>
        <taxon>Ceratodon</taxon>
    </lineage>
</organism>
<keyword evidence="7" id="KW-1185">Reference proteome</keyword>
<evidence type="ECO:0000256" key="4">
    <source>
        <dbReference type="SAM" id="Phobius"/>
    </source>
</evidence>
<feature type="region of interest" description="Disordered" evidence="3">
    <location>
        <begin position="280"/>
        <end position="304"/>
    </location>
</feature>
<feature type="compositionally biased region" description="Pro residues" evidence="3">
    <location>
        <begin position="520"/>
        <end position="535"/>
    </location>
</feature>
<keyword evidence="4" id="KW-0472">Membrane</keyword>
<evidence type="ECO:0000256" key="2">
    <source>
        <dbReference type="RuleBase" id="RU361260"/>
    </source>
</evidence>
<dbReference type="Proteomes" id="UP000822688">
    <property type="component" value="Chromosome 11"/>
</dbReference>
<feature type="compositionally biased region" description="Low complexity" evidence="3">
    <location>
        <begin position="830"/>
        <end position="846"/>
    </location>
</feature>
<dbReference type="InterPro" id="IPR042201">
    <property type="entry name" value="FH2_Formin_sf"/>
</dbReference>
<feature type="region of interest" description="Disordered" evidence="3">
    <location>
        <begin position="828"/>
        <end position="856"/>
    </location>
</feature>
<dbReference type="GO" id="GO:0045010">
    <property type="term" value="P:actin nucleation"/>
    <property type="evidence" value="ECO:0007669"/>
    <property type="project" value="InterPro"/>
</dbReference>
<dbReference type="AlphaFoldDB" id="A0A8T0GI14"/>
<feature type="compositionally biased region" description="Low complexity" evidence="3">
    <location>
        <begin position="1025"/>
        <end position="1039"/>
    </location>
</feature>
<accession>A0A8T0GI14</accession>
<dbReference type="EMBL" id="CM026432">
    <property type="protein sequence ID" value="KAG0556792.1"/>
    <property type="molecule type" value="Genomic_DNA"/>
</dbReference>
<dbReference type="PANTHER" id="PTHR23213">
    <property type="entry name" value="FORMIN-RELATED"/>
    <property type="match status" value="1"/>
</dbReference>
<dbReference type="PANTHER" id="PTHR23213:SF368">
    <property type="entry name" value="HISTONE H3-K79 METHYLTRANSFERASE"/>
    <property type="match status" value="1"/>
</dbReference>
<comment type="caution">
    <text evidence="6">The sequence shown here is derived from an EMBL/GenBank/DDBJ whole genome shotgun (WGS) entry which is preliminary data.</text>
</comment>
<evidence type="ECO:0000313" key="6">
    <source>
        <dbReference type="EMBL" id="KAG0556792.1"/>
    </source>
</evidence>
<feature type="compositionally biased region" description="Pro residues" evidence="3">
    <location>
        <begin position="448"/>
        <end position="465"/>
    </location>
</feature>
<keyword evidence="4" id="KW-1133">Transmembrane helix</keyword>
<evidence type="ECO:0000256" key="1">
    <source>
        <dbReference type="ARBA" id="ARBA00025793"/>
    </source>
</evidence>
<dbReference type="SMART" id="SM00498">
    <property type="entry name" value="FH2"/>
    <property type="match status" value="1"/>
</dbReference>
<gene>
    <name evidence="6" type="ORF">KC19_11G079200</name>
</gene>
<feature type="domain" description="FH2" evidence="5">
    <location>
        <begin position="566"/>
        <end position="1041"/>
    </location>
</feature>
<feature type="compositionally biased region" description="Pro residues" evidence="3">
    <location>
        <begin position="472"/>
        <end position="509"/>
    </location>
</feature>
<feature type="compositionally biased region" description="Basic and acidic residues" evidence="3">
    <location>
        <begin position="560"/>
        <end position="577"/>
    </location>
</feature>
<reference evidence="6 7" key="1">
    <citation type="submission" date="2020-06" db="EMBL/GenBank/DDBJ databases">
        <title>WGS assembly of Ceratodon purpureus strain R40.</title>
        <authorList>
            <person name="Carey S.B."/>
            <person name="Jenkins J."/>
            <person name="Shu S."/>
            <person name="Lovell J.T."/>
            <person name="Sreedasyam A."/>
            <person name="Maumus F."/>
            <person name="Tiley G.P."/>
            <person name="Fernandez-Pozo N."/>
            <person name="Barry K."/>
            <person name="Chen C."/>
            <person name="Wang M."/>
            <person name="Lipzen A."/>
            <person name="Daum C."/>
            <person name="Saski C.A."/>
            <person name="Payton A.C."/>
            <person name="Mcbreen J.C."/>
            <person name="Conrad R.E."/>
            <person name="Kollar L.M."/>
            <person name="Olsson S."/>
            <person name="Huttunen S."/>
            <person name="Landis J.B."/>
            <person name="Wickett N.J."/>
            <person name="Johnson M.G."/>
            <person name="Rensing S.A."/>
            <person name="Grimwood J."/>
            <person name="Schmutz J."/>
            <person name="Mcdaniel S.F."/>
        </authorList>
    </citation>
    <scope>NUCLEOTIDE SEQUENCE [LARGE SCALE GENOMIC DNA]</scope>
    <source>
        <strain evidence="6 7">R40</strain>
    </source>
</reference>
<dbReference type="PROSITE" id="PS51444">
    <property type="entry name" value="FH2"/>
    <property type="match status" value="1"/>
</dbReference>
<dbReference type="InterPro" id="IPR015425">
    <property type="entry name" value="FH2_Formin"/>
</dbReference>
<evidence type="ECO:0000313" key="7">
    <source>
        <dbReference type="Proteomes" id="UP000822688"/>
    </source>
</evidence>
<dbReference type="GO" id="GO:0051015">
    <property type="term" value="F:actin filament binding"/>
    <property type="evidence" value="ECO:0007669"/>
    <property type="project" value="InterPro"/>
</dbReference>